<proteinExistence type="predicted"/>
<keyword evidence="1" id="KW-0472">Membrane</keyword>
<evidence type="ECO:0000256" key="1">
    <source>
        <dbReference type="SAM" id="Phobius"/>
    </source>
</evidence>
<dbReference type="GeneID" id="55613927"/>
<feature type="transmembrane region" description="Helical" evidence="1">
    <location>
        <begin position="6"/>
        <end position="26"/>
    </location>
</feature>
<name>A0A410TCK3_9CAUD</name>
<evidence type="ECO:0000313" key="3">
    <source>
        <dbReference type="Proteomes" id="UP000290209"/>
    </source>
</evidence>
<reference evidence="2 3" key="1">
    <citation type="submission" date="2019-01" db="EMBL/GenBank/DDBJ databases">
        <authorList>
            <person name="Fisher A."/>
            <person name="Galvan P."/>
            <person name="Koga A.P."/>
            <person name="Garlena R.A."/>
            <person name="Russell D.A."/>
            <person name="Pope W.H."/>
            <person name="Jacobs-Sera D."/>
            <person name="Hatfull G.F."/>
        </authorList>
    </citation>
    <scope>NUCLEOTIDE SEQUENCE [LARGE SCALE GENOMIC DNA]</scope>
</reference>
<dbReference type="EMBL" id="MK376957">
    <property type="protein sequence ID" value="QAU06752.1"/>
    <property type="molecule type" value="Genomic_DNA"/>
</dbReference>
<gene>
    <name evidence="2" type="primary">46</name>
    <name evidence="2" type="ORF">SEA_DUFFINGTON_46</name>
</gene>
<keyword evidence="1" id="KW-0812">Transmembrane</keyword>
<protein>
    <submittedName>
        <fullName evidence="2">Uncharacterized protein</fullName>
    </submittedName>
</protein>
<keyword evidence="3" id="KW-1185">Reference proteome</keyword>
<sequence>MIVDIMLVGLYILIAVIVIKVVINAVGDFLNRKGKS</sequence>
<dbReference type="RefSeq" id="YP_009843635.1">
    <property type="nucleotide sequence ID" value="NC_048750.1"/>
</dbReference>
<keyword evidence="1" id="KW-1133">Transmembrane helix</keyword>
<evidence type="ECO:0000313" key="2">
    <source>
        <dbReference type="EMBL" id="QAU06752.1"/>
    </source>
</evidence>
<accession>A0A410TCK3</accession>
<dbReference type="Proteomes" id="UP000290209">
    <property type="component" value="Segment"/>
</dbReference>
<dbReference type="KEGG" id="vg:55613927"/>
<organism evidence="2 3">
    <name type="scientific">Gordonia phage Duffington</name>
    <dbReference type="NCBI Taxonomy" id="2507858"/>
    <lineage>
        <taxon>Viruses</taxon>
        <taxon>Duplodnaviria</taxon>
        <taxon>Heunggongvirae</taxon>
        <taxon>Uroviricota</taxon>
        <taxon>Caudoviricetes</taxon>
        <taxon>Deejayvirinae</taxon>
        <taxon>Kenoshavirus</taxon>
        <taxon>Kenoshavirus duffington</taxon>
    </lineage>
</organism>